<accession>A0A7R9ILA8</accession>
<reference evidence="1" key="1">
    <citation type="submission" date="2020-11" db="EMBL/GenBank/DDBJ databases">
        <authorList>
            <person name="Tran Van P."/>
        </authorList>
    </citation>
    <scope>NUCLEOTIDE SEQUENCE</scope>
</reference>
<name>A0A7R9ILA8_9NEOP</name>
<sequence>MSQWAAKNITVGRGLKTPAGLYDHSTQNDWSPTIDMNPSSDDGTYHVSSGLPTLAYSITIGEWKQMTISILLDPLRPVQYLAPSTFSVIHLFLLAQKDTLVVCEAMPWLSPSHSPSHKIGFRLALDRTKGLKSVHHSRSNSTPGSHFRLCECARERESYPSSLSKNVGHFCREHEMEFAMACGSQMAIDPKVLCLIRGVSEFFSEAEGLGQSHTQPPEDI</sequence>
<proteinExistence type="predicted"/>
<dbReference type="EMBL" id="OE003767">
    <property type="protein sequence ID" value="CAD7460522.1"/>
    <property type="molecule type" value="Genomic_DNA"/>
</dbReference>
<organism evidence="1">
    <name type="scientific">Timema tahoe</name>
    <dbReference type="NCBI Taxonomy" id="61484"/>
    <lineage>
        <taxon>Eukaryota</taxon>
        <taxon>Metazoa</taxon>
        <taxon>Ecdysozoa</taxon>
        <taxon>Arthropoda</taxon>
        <taxon>Hexapoda</taxon>
        <taxon>Insecta</taxon>
        <taxon>Pterygota</taxon>
        <taxon>Neoptera</taxon>
        <taxon>Polyneoptera</taxon>
        <taxon>Phasmatodea</taxon>
        <taxon>Timematodea</taxon>
        <taxon>Timematoidea</taxon>
        <taxon>Timematidae</taxon>
        <taxon>Timema</taxon>
    </lineage>
</organism>
<gene>
    <name evidence="1" type="ORF">TTEB3V08_LOCUS8451</name>
</gene>
<protein>
    <submittedName>
        <fullName evidence="1">Uncharacterized protein</fullName>
    </submittedName>
</protein>
<dbReference type="AlphaFoldDB" id="A0A7R9ILA8"/>
<evidence type="ECO:0000313" key="1">
    <source>
        <dbReference type="EMBL" id="CAD7460522.1"/>
    </source>
</evidence>